<proteinExistence type="predicted"/>
<evidence type="ECO:0000313" key="1">
    <source>
        <dbReference type="EMBL" id="RNA18257.1"/>
    </source>
</evidence>
<evidence type="ECO:0000313" key="2">
    <source>
        <dbReference type="Proteomes" id="UP000276133"/>
    </source>
</evidence>
<organism evidence="1 2">
    <name type="scientific">Brachionus plicatilis</name>
    <name type="common">Marine rotifer</name>
    <name type="synonym">Brachionus muelleri</name>
    <dbReference type="NCBI Taxonomy" id="10195"/>
    <lineage>
        <taxon>Eukaryota</taxon>
        <taxon>Metazoa</taxon>
        <taxon>Spiralia</taxon>
        <taxon>Gnathifera</taxon>
        <taxon>Rotifera</taxon>
        <taxon>Eurotatoria</taxon>
        <taxon>Monogononta</taxon>
        <taxon>Pseudotrocha</taxon>
        <taxon>Ploima</taxon>
        <taxon>Brachionidae</taxon>
        <taxon>Brachionus</taxon>
    </lineage>
</organism>
<gene>
    <name evidence="1" type="ORF">BpHYR1_016042</name>
</gene>
<dbReference type="EMBL" id="REGN01004273">
    <property type="protein sequence ID" value="RNA18257.1"/>
    <property type="molecule type" value="Genomic_DNA"/>
</dbReference>
<accession>A0A3M7R3S0</accession>
<dbReference type="AlphaFoldDB" id="A0A3M7R3S0"/>
<reference evidence="1 2" key="1">
    <citation type="journal article" date="2018" name="Sci. Rep.">
        <title>Genomic signatures of local adaptation to the degree of environmental predictability in rotifers.</title>
        <authorList>
            <person name="Franch-Gras L."/>
            <person name="Hahn C."/>
            <person name="Garcia-Roger E.M."/>
            <person name="Carmona M.J."/>
            <person name="Serra M."/>
            <person name="Gomez A."/>
        </authorList>
    </citation>
    <scope>NUCLEOTIDE SEQUENCE [LARGE SCALE GENOMIC DNA]</scope>
    <source>
        <strain evidence="1">HYR1</strain>
    </source>
</reference>
<dbReference type="Proteomes" id="UP000276133">
    <property type="component" value="Unassembled WGS sequence"/>
</dbReference>
<comment type="caution">
    <text evidence="1">The sequence shown here is derived from an EMBL/GenBank/DDBJ whole genome shotgun (WGS) entry which is preliminary data.</text>
</comment>
<sequence length="62" mass="7087">MFFNTIKGFLCYSCSTCLKVSQEDLKDCPVGSKFCETLVFEDSTYGFLTFNHNILFQLNNIA</sequence>
<keyword evidence="2" id="KW-1185">Reference proteome</keyword>
<protein>
    <submittedName>
        <fullName evidence="1">Uncharacterized protein</fullName>
    </submittedName>
</protein>
<name>A0A3M7R3S0_BRAPC</name>